<dbReference type="Proteomes" id="UP000007519">
    <property type="component" value="Chromosome"/>
</dbReference>
<evidence type="ECO:0000256" key="6">
    <source>
        <dbReference type="SAM" id="Phobius"/>
    </source>
</evidence>
<sequence length="301" mass="34273">MSSSSKGLQEFARSIIRTNLFNFGILAAIVVNGLLIGIQTYEWAPEWLHYVQLFILFVFFGEIWLRWVGRTSTKQFLSDGWNYFDIIILVLGVVPEVADIIMASEKNGQNSVWATLRVLRVVQLTRSIRAVEEMQVLVAVLVRSVRSLSYIAVLFFLIMYIYAIIGVSLFKNPDYAESDHLALTISNPDPYKDMGEAFFTLFRILTGEDWTDLRYNMLDNEYTKANGRNVVAPDVPNWVKTLYHVSWMIIAAYLLMNLVVGAIVNNFQMVLDAKKEKEEGGNGGNGGDKPKRTRINKRPKV</sequence>
<evidence type="ECO:0000259" key="7">
    <source>
        <dbReference type="Pfam" id="PF00520"/>
    </source>
</evidence>
<dbReference type="eggNOG" id="ENOG502Z7ZD">
    <property type="taxonomic scope" value="Bacteria"/>
</dbReference>
<dbReference type="EMBL" id="CP002831">
    <property type="protein sequence ID" value="AFC24547.1"/>
    <property type="molecule type" value="Genomic_DNA"/>
</dbReference>
<dbReference type="HOGENOM" id="CLU_055047_0_1_10"/>
<reference evidence="8 9" key="1">
    <citation type="journal article" date="2012" name="Stand. Genomic Sci.">
        <title>Complete genome sequencing and analysis of Saprospira grandis str. Lewin, a predatory marine bacterium.</title>
        <authorList>
            <person name="Saw J.H."/>
            <person name="Yuryev A."/>
            <person name="Kanbe M."/>
            <person name="Hou S."/>
            <person name="Young A.G."/>
            <person name="Aizawa S."/>
            <person name="Alam M."/>
        </authorList>
    </citation>
    <scope>NUCLEOTIDE SEQUENCE [LARGE SCALE GENOMIC DNA]</scope>
    <source>
        <strain evidence="8 9">Lewin</strain>
    </source>
</reference>
<keyword evidence="2 6" id="KW-0812">Transmembrane</keyword>
<gene>
    <name evidence="8" type="ordered locus">SGRA_1812</name>
</gene>
<evidence type="ECO:0000256" key="4">
    <source>
        <dbReference type="ARBA" id="ARBA00023136"/>
    </source>
</evidence>
<feature type="region of interest" description="Disordered" evidence="5">
    <location>
        <begin position="275"/>
        <end position="301"/>
    </location>
</feature>
<evidence type="ECO:0000256" key="3">
    <source>
        <dbReference type="ARBA" id="ARBA00022989"/>
    </source>
</evidence>
<dbReference type="InterPro" id="IPR027359">
    <property type="entry name" value="Volt_channel_dom_sf"/>
</dbReference>
<dbReference type="PANTHER" id="PTHR10037:SF62">
    <property type="entry name" value="SODIUM CHANNEL PROTEIN 60E"/>
    <property type="match status" value="1"/>
</dbReference>
<dbReference type="GO" id="GO:0001518">
    <property type="term" value="C:voltage-gated sodium channel complex"/>
    <property type="evidence" value="ECO:0007669"/>
    <property type="project" value="TreeGrafter"/>
</dbReference>
<feature type="compositionally biased region" description="Basic residues" evidence="5">
    <location>
        <begin position="291"/>
        <end position="301"/>
    </location>
</feature>
<keyword evidence="3 6" id="KW-1133">Transmembrane helix</keyword>
<feature type="transmembrane region" description="Helical" evidence="6">
    <location>
        <begin position="20"/>
        <end position="41"/>
    </location>
</feature>
<dbReference type="PANTHER" id="PTHR10037">
    <property type="entry name" value="VOLTAGE-GATED CATION CHANNEL CALCIUM AND SODIUM"/>
    <property type="match status" value="1"/>
</dbReference>
<dbReference type="RefSeq" id="WP_015692179.1">
    <property type="nucleotide sequence ID" value="NC_016940.1"/>
</dbReference>
<dbReference type="OrthoDB" id="5297065at2"/>
<feature type="transmembrane region" description="Helical" evidence="6">
    <location>
        <begin position="47"/>
        <end position="65"/>
    </location>
</feature>
<dbReference type="Gene3D" id="1.10.287.70">
    <property type="match status" value="1"/>
</dbReference>
<name>H6L0L1_SAPGL</name>
<comment type="subcellular location">
    <subcellularLocation>
        <location evidence="1">Membrane</location>
        <topology evidence="1">Multi-pass membrane protein</topology>
    </subcellularLocation>
</comment>
<evidence type="ECO:0000313" key="8">
    <source>
        <dbReference type="EMBL" id="AFC24547.1"/>
    </source>
</evidence>
<feature type="transmembrane region" description="Helical" evidence="6">
    <location>
        <begin position="148"/>
        <end position="170"/>
    </location>
</feature>
<dbReference type="GO" id="GO:0005248">
    <property type="term" value="F:voltage-gated sodium channel activity"/>
    <property type="evidence" value="ECO:0007669"/>
    <property type="project" value="TreeGrafter"/>
</dbReference>
<evidence type="ECO:0000256" key="5">
    <source>
        <dbReference type="SAM" id="MobiDB-lite"/>
    </source>
</evidence>
<evidence type="ECO:0000256" key="2">
    <source>
        <dbReference type="ARBA" id="ARBA00022692"/>
    </source>
</evidence>
<feature type="domain" description="Ion transport" evidence="7">
    <location>
        <begin position="20"/>
        <end position="270"/>
    </location>
</feature>
<dbReference type="Gene3D" id="1.20.120.350">
    <property type="entry name" value="Voltage-gated potassium channels. Chain C"/>
    <property type="match status" value="1"/>
</dbReference>
<protein>
    <submittedName>
        <fullName evidence="8">Cation transporter component</fullName>
    </submittedName>
</protein>
<dbReference type="InterPro" id="IPR005821">
    <property type="entry name" value="Ion_trans_dom"/>
</dbReference>
<keyword evidence="4 6" id="KW-0472">Membrane</keyword>
<feature type="transmembrane region" description="Helical" evidence="6">
    <location>
        <begin position="245"/>
        <end position="267"/>
    </location>
</feature>
<proteinExistence type="predicted"/>
<dbReference type="AlphaFoldDB" id="H6L0L1"/>
<evidence type="ECO:0000313" key="9">
    <source>
        <dbReference type="Proteomes" id="UP000007519"/>
    </source>
</evidence>
<keyword evidence="9" id="KW-1185">Reference proteome</keyword>
<dbReference type="InterPro" id="IPR043203">
    <property type="entry name" value="VGCC_Ca_Na"/>
</dbReference>
<evidence type="ECO:0000256" key="1">
    <source>
        <dbReference type="ARBA" id="ARBA00004141"/>
    </source>
</evidence>
<dbReference type="SUPFAM" id="SSF81324">
    <property type="entry name" value="Voltage-gated potassium channels"/>
    <property type="match status" value="1"/>
</dbReference>
<dbReference type="KEGG" id="sgn:SGRA_1812"/>
<dbReference type="Pfam" id="PF00520">
    <property type="entry name" value="Ion_trans"/>
    <property type="match status" value="1"/>
</dbReference>
<accession>H6L0L1</accession>
<organism evidence="8 9">
    <name type="scientific">Saprospira grandis (strain Lewin)</name>
    <dbReference type="NCBI Taxonomy" id="984262"/>
    <lineage>
        <taxon>Bacteria</taxon>
        <taxon>Pseudomonadati</taxon>
        <taxon>Bacteroidota</taxon>
        <taxon>Saprospiria</taxon>
        <taxon>Saprospirales</taxon>
        <taxon>Saprospiraceae</taxon>
        <taxon>Saprospira</taxon>
    </lineage>
</organism>